<dbReference type="WBParaSite" id="jg15603.1">
    <property type="protein sequence ID" value="jg15603.1"/>
    <property type="gene ID" value="jg15603"/>
</dbReference>
<protein>
    <submittedName>
        <fullName evidence="2">Ubiquitin-like domain-containing protein</fullName>
    </submittedName>
</protein>
<proteinExistence type="predicted"/>
<dbReference type="Proteomes" id="UP000887574">
    <property type="component" value="Unplaced"/>
</dbReference>
<evidence type="ECO:0000313" key="2">
    <source>
        <dbReference type="WBParaSite" id="jg15603.1"/>
    </source>
</evidence>
<accession>A0A915D5H2</accession>
<dbReference type="AlphaFoldDB" id="A0A915D5H2"/>
<name>A0A915D5H2_9BILA</name>
<organism evidence="1 2">
    <name type="scientific">Ditylenchus dipsaci</name>
    <dbReference type="NCBI Taxonomy" id="166011"/>
    <lineage>
        <taxon>Eukaryota</taxon>
        <taxon>Metazoa</taxon>
        <taxon>Ecdysozoa</taxon>
        <taxon>Nematoda</taxon>
        <taxon>Chromadorea</taxon>
        <taxon>Rhabditida</taxon>
        <taxon>Tylenchina</taxon>
        <taxon>Tylenchomorpha</taxon>
        <taxon>Sphaerularioidea</taxon>
        <taxon>Anguinidae</taxon>
        <taxon>Anguininae</taxon>
        <taxon>Ditylenchus</taxon>
    </lineage>
</organism>
<keyword evidence="1" id="KW-1185">Reference proteome</keyword>
<sequence length="220" mass="25138">MESKVLTLEVKFHCGEQEGTVTVEDNATTTTKLIEAVANHFNRPSQNIQINFADQVEVTNNDLPLFSFGFTNVDPPVVEVTLINNIYVHVPKESGYTVHVLALYPSLRSDTTSYYVMTMYFHYRYHSQHDQGQGKVTVSDNVTLNQLQNTIARHLNRHIEDLRIKFPSGIEVNDYSLPLYQFGFPASGQDRMHVVPYHPGLKPETIKKFCLIDETEHIPE</sequence>
<reference evidence="2" key="1">
    <citation type="submission" date="2022-11" db="UniProtKB">
        <authorList>
            <consortium name="WormBaseParasite"/>
        </authorList>
    </citation>
    <scope>IDENTIFICATION</scope>
</reference>
<evidence type="ECO:0000313" key="1">
    <source>
        <dbReference type="Proteomes" id="UP000887574"/>
    </source>
</evidence>